<sequence>MHLPSYLNKICFFLLTFSFVLGSATSWAFSVDDLIDCLENDSCLEDIDVSVDDINLDDLDIDISLPELPILTNPQELQSQFELTLNSYKDQLETLKNTYTGQALDVAIAKLDNDFQVLMSTQVNQAADAFADKENEASRTQDELIVTYEEQLLAVQTEQVSIERKLKAAQVQANQILLSSLDRMRAYEVQVEQKLRHEYKKLVRESQTEIQSIIVLSDFSRNLEEPMVFEPPKKIAEAPQSSLSFGVYADDNGQQAIPLQYAFNSWLRAGVTLPIQQDEADGMGRLGLYHRGTWLDLIEVYGLQSFDDSQQHALGIQFREKVAALSLGIDLQQGKVGEPLHYNKLYVSTGLVGRSSGIRLGYHRLKYQRDELQSHLDSDYFELALQKQVRPFNNLPIPITFALSVFSPENNRFSLDGQSSNIDGEGWRLRFGLTSRF</sequence>
<gene>
    <name evidence="1" type="ORF">DN730_01820</name>
</gene>
<dbReference type="AlphaFoldDB" id="A0A370UDD7"/>
<keyword evidence="2" id="KW-1185">Reference proteome</keyword>
<dbReference type="RefSeq" id="WP_115466398.1">
    <property type="nucleotide sequence ID" value="NZ_QKRA01000001.1"/>
</dbReference>
<proteinExistence type="predicted"/>
<comment type="caution">
    <text evidence="1">The sequence shown here is derived from an EMBL/GenBank/DDBJ whole genome shotgun (WGS) entry which is preliminary data.</text>
</comment>
<accession>A0A370UDD7</accession>
<organism evidence="1 2">
    <name type="scientific">Marinomonas piezotolerans</name>
    <dbReference type="NCBI Taxonomy" id="2213058"/>
    <lineage>
        <taxon>Bacteria</taxon>
        <taxon>Pseudomonadati</taxon>
        <taxon>Pseudomonadota</taxon>
        <taxon>Gammaproteobacteria</taxon>
        <taxon>Oceanospirillales</taxon>
        <taxon>Oceanospirillaceae</taxon>
        <taxon>Marinomonas</taxon>
    </lineage>
</organism>
<reference evidence="1 2" key="1">
    <citation type="submission" date="2018-06" db="EMBL/GenBank/DDBJ databases">
        <title>Marinomonas sp. YLB-05 draft genome sequence.</title>
        <authorList>
            <person name="Yu L."/>
            <person name="Tang X."/>
        </authorList>
    </citation>
    <scope>NUCLEOTIDE SEQUENCE [LARGE SCALE GENOMIC DNA]</scope>
    <source>
        <strain evidence="1 2">YLB-05</strain>
    </source>
</reference>
<evidence type="ECO:0000313" key="1">
    <source>
        <dbReference type="EMBL" id="RDL45810.1"/>
    </source>
</evidence>
<dbReference type="Proteomes" id="UP000254326">
    <property type="component" value="Unassembled WGS sequence"/>
</dbReference>
<protein>
    <submittedName>
        <fullName evidence="1">Uncharacterized protein</fullName>
    </submittedName>
</protein>
<dbReference type="OrthoDB" id="6386787at2"/>
<name>A0A370UDD7_9GAMM</name>
<dbReference type="EMBL" id="QKRA01000001">
    <property type="protein sequence ID" value="RDL45810.1"/>
    <property type="molecule type" value="Genomic_DNA"/>
</dbReference>
<evidence type="ECO:0000313" key="2">
    <source>
        <dbReference type="Proteomes" id="UP000254326"/>
    </source>
</evidence>